<dbReference type="Pfam" id="PF13517">
    <property type="entry name" value="FG-GAP_3"/>
    <property type="match status" value="1"/>
</dbReference>
<sequence>MISPVLPGPTPAAVMQTPTFVDSGQNLNSALSADTALSDLDGDGDLELVIGVRDTKDSANPCGLRIYDPANAAGTQWTKHVFDPGGVAIEDLAVGDLDGDGHSDIQIFLNLTHWMTGTDFIL</sequence>
<evidence type="ECO:0008006" key="3">
    <source>
        <dbReference type="Google" id="ProtNLM"/>
    </source>
</evidence>
<dbReference type="EMBL" id="LAZR01034299">
    <property type="protein sequence ID" value="KKL45687.1"/>
    <property type="molecule type" value="Genomic_DNA"/>
</dbReference>
<organism evidence="2">
    <name type="scientific">marine sediment metagenome</name>
    <dbReference type="NCBI Taxonomy" id="412755"/>
    <lineage>
        <taxon>unclassified sequences</taxon>
        <taxon>metagenomes</taxon>
        <taxon>ecological metagenomes</taxon>
    </lineage>
</organism>
<name>A0A0F9F3K7_9ZZZZ</name>
<gene>
    <name evidence="2" type="ORF">LCGC14_2353140</name>
</gene>
<dbReference type="InterPro" id="IPR013517">
    <property type="entry name" value="FG-GAP"/>
</dbReference>
<dbReference type="Gene3D" id="2.130.10.130">
    <property type="entry name" value="Integrin alpha, N-terminal"/>
    <property type="match status" value="1"/>
</dbReference>
<dbReference type="SUPFAM" id="SSF69318">
    <property type="entry name" value="Integrin alpha N-terminal domain"/>
    <property type="match status" value="1"/>
</dbReference>
<keyword evidence="1" id="KW-0732">Signal</keyword>
<comment type="caution">
    <text evidence="2">The sequence shown here is derived from an EMBL/GenBank/DDBJ whole genome shotgun (WGS) entry which is preliminary data.</text>
</comment>
<dbReference type="AlphaFoldDB" id="A0A0F9F3K7"/>
<dbReference type="InterPro" id="IPR028994">
    <property type="entry name" value="Integrin_alpha_N"/>
</dbReference>
<evidence type="ECO:0000313" key="2">
    <source>
        <dbReference type="EMBL" id="KKL45687.1"/>
    </source>
</evidence>
<evidence type="ECO:0000256" key="1">
    <source>
        <dbReference type="ARBA" id="ARBA00022729"/>
    </source>
</evidence>
<protein>
    <recommendedName>
        <fullName evidence="3">VCBS repeat-containing protein</fullName>
    </recommendedName>
</protein>
<proteinExistence type="predicted"/>
<reference evidence="2" key="1">
    <citation type="journal article" date="2015" name="Nature">
        <title>Complex archaea that bridge the gap between prokaryotes and eukaryotes.</title>
        <authorList>
            <person name="Spang A."/>
            <person name="Saw J.H."/>
            <person name="Jorgensen S.L."/>
            <person name="Zaremba-Niedzwiedzka K."/>
            <person name="Martijn J."/>
            <person name="Lind A.E."/>
            <person name="van Eijk R."/>
            <person name="Schleper C."/>
            <person name="Guy L."/>
            <person name="Ettema T.J."/>
        </authorList>
    </citation>
    <scope>NUCLEOTIDE SEQUENCE</scope>
</reference>
<accession>A0A0F9F3K7</accession>